<evidence type="ECO:0000256" key="1">
    <source>
        <dbReference type="ARBA" id="ARBA00022729"/>
    </source>
</evidence>
<sequence>MRIGLQKISDFGLAKLLMPDQSKTMTGIRGTRGYVVPEWYKNQPITLKADVYSFRIVFLEITCCRRNVSMDVPGNKAILAEWVYSCFEENELHKLISGVEVDDETLKRMLSIGLWCIQDETYRYVHR</sequence>
<dbReference type="PANTHER" id="PTHR47976">
    <property type="entry name" value="G-TYPE LECTIN S-RECEPTOR-LIKE SERINE/THREONINE-PROTEIN KINASE SD2-5"/>
    <property type="match status" value="1"/>
</dbReference>
<keyword evidence="1" id="KW-0732">Signal</keyword>
<dbReference type="eggNOG" id="ENOG502QT6D">
    <property type="taxonomic scope" value="Eukaryota"/>
</dbReference>
<protein>
    <recommendedName>
        <fullName evidence="2">Protein kinase domain-containing protein</fullName>
    </recommendedName>
</protein>
<dbReference type="InParanoid" id="B9T442"/>
<dbReference type="GO" id="GO:0005524">
    <property type="term" value="F:ATP binding"/>
    <property type="evidence" value="ECO:0007669"/>
    <property type="project" value="InterPro"/>
</dbReference>
<reference evidence="4" key="1">
    <citation type="journal article" date="2010" name="Nat. Biotechnol.">
        <title>Draft genome sequence of the oilseed species Ricinus communis.</title>
        <authorList>
            <person name="Chan A.P."/>
            <person name="Crabtree J."/>
            <person name="Zhao Q."/>
            <person name="Lorenzi H."/>
            <person name="Orvis J."/>
            <person name="Puiu D."/>
            <person name="Melake-Berhan A."/>
            <person name="Jones K.M."/>
            <person name="Redman J."/>
            <person name="Chen G."/>
            <person name="Cahoon E.B."/>
            <person name="Gedil M."/>
            <person name="Stanke M."/>
            <person name="Haas B.J."/>
            <person name="Wortman J.R."/>
            <person name="Fraser-Liggett C.M."/>
            <person name="Ravel J."/>
            <person name="Rabinowicz P.D."/>
        </authorList>
    </citation>
    <scope>NUCLEOTIDE SEQUENCE [LARGE SCALE GENOMIC DNA]</scope>
    <source>
        <strain evidence="4">cv. Hale</strain>
    </source>
</reference>
<dbReference type="SUPFAM" id="SSF56112">
    <property type="entry name" value="Protein kinase-like (PK-like)"/>
    <property type="match status" value="1"/>
</dbReference>
<name>B9T442_RICCO</name>
<dbReference type="EMBL" id="EQ974451">
    <property type="protein sequence ID" value="EEF29365.1"/>
    <property type="molecule type" value="Genomic_DNA"/>
</dbReference>
<evidence type="ECO:0000259" key="2">
    <source>
        <dbReference type="PROSITE" id="PS50011"/>
    </source>
</evidence>
<dbReference type="PROSITE" id="PS50011">
    <property type="entry name" value="PROTEIN_KINASE_DOM"/>
    <property type="match status" value="1"/>
</dbReference>
<gene>
    <name evidence="3" type="ORF">RCOM_1170130</name>
</gene>
<dbReference type="InterPro" id="IPR000719">
    <property type="entry name" value="Prot_kinase_dom"/>
</dbReference>
<feature type="domain" description="Protein kinase" evidence="2">
    <location>
        <begin position="1"/>
        <end position="127"/>
    </location>
</feature>
<proteinExistence type="predicted"/>
<dbReference type="Pfam" id="PF00069">
    <property type="entry name" value="Pkinase"/>
    <property type="match status" value="1"/>
</dbReference>
<dbReference type="Gene3D" id="1.10.510.10">
    <property type="entry name" value="Transferase(Phosphotransferase) domain 1"/>
    <property type="match status" value="1"/>
</dbReference>
<dbReference type="InterPro" id="IPR051343">
    <property type="entry name" value="G-type_lectin_kinases/EP1-like"/>
</dbReference>
<dbReference type="AlphaFoldDB" id="B9T442"/>
<keyword evidence="4" id="KW-1185">Reference proteome</keyword>
<evidence type="ECO:0000313" key="4">
    <source>
        <dbReference type="Proteomes" id="UP000008311"/>
    </source>
</evidence>
<dbReference type="PANTHER" id="PTHR47976:SF102">
    <property type="entry name" value="G-TYPE LECTIN S-RECEPTOR-LIKE SERINE_THREONINE-PROTEIN KINASE LECRK3"/>
    <property type="match status" value="1"/>
</dbReference>
<dbReference type="GO" id="GO:0004672">
    <property type="term" value="F:protein kinase activity"/>
    <property type="evidence" value="ECO:0007669"/>
    <property type="project" value="InterPro"/>
</dbReference>
<dbReference type="Proteomes" id="UP000008311">
    <property type="component" value="Unassembled WGS sequence"/>
</dbReference>
<accession>B9T442</accession>
<evidence type="ECO:0000313" key="3">
    <source>
        <dbReference type="EMBL" id="EEF29365.1"/>
    </source>
</evidence>
<organism evidence="3 4">
    <name type="scientific">Ricinus communis</name>
    <name type="common">Castor bean</name>
    <dbReference type="NCBI Taxonomy" id="3988"/>
    <lineage>
        <taxon>Eukaryota</taxon>
        <taxon>Viridiplantae</taxon>
        <taxon>Streptophyta</taxon>
        <taxon>Embryophyta</taxon>
        <taxon>Tracheophyta</taxon>
        <taxon>Spermatophyta</taxon>
        <taxon>Magnoliopsida</taxon>
        <taxon>eudicotyledons</taxon>
        <taxon>Gunneridae</taxon>
        <taxon>Pentapetalae</taxon>
        <taxon>rosids</taxon>
        <taxon>fabids</taxon>
        <taxon>Malpighiales</taxon>
        <taxon>Euphorbiaceae</taxon>
        <taxon>Acalyphoideae</taxon>
        <taxon>Acalypheae</taxon>
        <taxon>Ricinus</taxon>
    </lineage>
</organism>
<dbReference type="InterPro" id="IPR011009">
    <property type="entry name" value="Kinase-like_dom_sf"/>
</dbReference>